<reference evidence="2" key="1">
    <citation type="submission" date="2023-06" db="EMBL/GenBank/DDBJ databases">
        <authorList>
            <consortium name="Lawrence Berkeley National Laboratory"/>
            <person name="Ahrendt S."/>
            <person name="Sahu N."/>
            <person name="Indic B."/>
            <person name="Wong-Bajracharya J."/>
            <person name="Merenyi Z."/>
            <person name="Ke H.-M."/>
            <person name="Monk M."/>
            <person name="Kocsube S."/>
            <person name="Drula E."/>
            <person name="Lipzen A."/>
            <person name="Balint B."/>
            <person name="Henrissat B."/>
            <person name="Andreopoulos B."/>
            <person name="Martin F.M."/>
            <person name="Harder C.B."/>
            <person name="Rigling D."/>
            <person name="Ford K.L."/>
            <person name="Foster G.D."/>
            <person name="Pangilinan J."/>
            <person name="Papanicolaou A."/>
            <person name="Barry K."/>
            <person name="LaButti K."/>
            <person name="Viragh M."/>
            <person name="Koriabine M."/>
            <person name="Yan M."/>
            <person name="Riley R."/>
            <person name="Champramary S."/>
            <person name="Plett K.L."/>
            <person name="Tsai I.J."/>
            <person name="Slot J."/>
            <person name="Sipos G."/>
            <person name="Plett J."/>
            <person name="Nagy L.G."/>
            <person name="Grigoriev I.V."/>
        </authorList>
    </citation>
    <scope>NUCLEOTIDE SEQUENCE</scope>
    <source>
        <strain evidence="2">ICMP 16352</strain>
    </source>
</reference>
<dbReference type="Proteomes" id="UP001175227">
    <property type="component" value="Unassembled WGS sequence"/>
</dbReference>
<evidence type="ECO:0000313" key="3">
    <source>
        <dbReference type="Proteomes" id="UP001175227"/>
    </source>
</evidence>
<gene>
    <name evidence="2" type="ORF">IW261DRAFT_1570314</name>
</gene>
<organism evidence="2 3">
    <name type="scientific">Armillaria novae-zelandiae</name>
    <dbReference type="NCBI Taxonomy" id="153914"/>
    <lineage>
        <taxon>Eukaryota</taxon>
        <taxon>Fungi</taxon>
        <taxon>Dikarya</taxon>
        <taxon>Basidiomycota</taxon>
        <taxon>Agaricomycotina</taxon>
        <taxon>Agaricomycetes</taxon>
        <taxon>Agaricomycetidae</taxon>
        <taxon>Agaricales</taxon>
        <taxon>Marasmiineae</taxon>
        <taxon>Physalacriaceae</taxon>
        <taxon>Armillaria</taxon>
    </lineage>
</organism>
<proteinExistence type="predicted"/>
<comment type="caution">
    <text evidence="2">The sequence shown here is derived from an EMBL/GenBank/DDBJ whole genome shotgun (WGS) entry which is preliminary data.</text>
</comment>
<sequence length="479" mass="52803">MTRSPSTRNKRTPRPADEPISYTDYLNTATIDNLLCISTEAASCHMSHSLSSSISNMAAEITTETDVTKLCDFILKHIIEPDGEEPEAPKSLEIPVPEILECKSAVSLAPETGSVHLVMVNVYVDAAHRITEYTDTTLAEHNPTLAALLEPILSTRNHISELILDAIHRHPDVHYVVGSSAVPVICHRNFLRPTTFHLLGSLLPDSLLRAPGSRVPCFACPQDLRDELGILEPTEMLTLSIFPELLTEEHLDLPISQRALVDADVFQPSGFNTEATKLQHAVPVFQEPLEPLTISSSGDLLATPSPTMTTTHLVAENPAPPPHTENPTTPLADWIRNLLEKTFGEKIMAFELLRSSQGYQTAYLAVLEDEFFAEICKDLFPPCQVAGVVDFEGRKYQISLPDIHSSILGKISSGSRNRSTLIGHAHRAHRALRCNESTLTPAELQFLHILNTMFRHQILGPQGSHPVNSFEDMTVIALL</sequence>
<name>A0AA39NW50_9AGAR</name>
<evidence type="ECO:0000313" key="2">
    <source>
        <dbReference type="EMBL" id="KAK0472953.1"/>
    </source>
</evidence>
<dbReference type="EMBL" id="JAUEPR010000036">
    <property type="protein sequence ID" value="KAK0472953.1"/>
    <property type="molecule type" value="Genomic_DNA"/>
</dbReference>
<feature type="region of interest" description="Disordered" evidence="1">
    <location>
        <begin position="1"/>
        <end position="21"/>
    </location>
</feature>
<accession>A0AA39NW50</accession>
<keyword evidence="3" id="KW-1185">Reference proteome</keyword>
<dbReference type="AlphaFoldDB" id="A0AA39NW50"/>
<evidence type="ECO:0000256" key="1">
    <source>
        <dbReference type="SAM" id="MobiDB-lite"/>
    </source>
</evidence>
<protein>
    <submittedName>
        <fullName evidence="2">Uncharacterized protein</fullName>
    </submittedName>
</protein>